<keyword evidence="7" id="KW-1185">Reference proteome</keyword>
<feature type="domain" description="Core-binding (CB)" evidence="3">
    <location>
        <begin position="68"/>
        <end position="148"/>
    </location>
</feature>
<reference evidence="4" key="1">
    <citation type="submission" date="2022-11" db="EMBL/GenBank/DDBJ databases">
        <title>Draft genome sequence of Sellimonas catena strain 12EGH17.</title>
        <authorList>
            <person name="Hisatomi A."/>
            <person name="Ohkuma M."/>
            <person name="Sakamoto M."/>
        </authorList>
    </citation>
    <scope>NUCLEOTIDE SEQUENCE</scope>
    <source>
        <strain evidence="4">12EGH17</strain>
    </source>
</reference>
<dbReference type="Gene3D" id="1.10.150.130">
    <property type="match status" value="1"/>
</dbReference>
<dbReference type="EMBL" id="BSBO01000070">
    <property type="protein sequence ID" value="GLG06337.1"/>
    <property type="molecule type" value="Genomic_DNA"/>
</dbReference>
<evidence type="ECO:0000256" key="2">
    <source>
        <dbReference type="PROSITE-ProRule" id="PRU01248"/>
    </source>
</evidence>
<proteinExistence type="predicted"/>
<reference evidence="5" key="3">
    <citation type="submission" date="2022-11" db="EMBL/GenBank/DDBJ databases">
        <title>Draft genome sequence of Sellimonas catena strain 18CBH55.</title>
        <authorList>
            <person name="Atsushi H."/>
            <person name="Moriya O."/>
            <person name="Mitsuo S."/>
        </authorList>
    </citation>
    <scope>NUCLEOTIDE SEQUENCE</scope>
    <source>
        <strain evidence="5">18CBH55</strain>
    </source>
</reference>
<dbReference type="RefSeq" id="WP_138372667.1">
    <property type="nucleotide sequence ID" value="NZ_BSBO01000070.1"/>
</dbReference>
<reference evidence="4" key="2">
    <citation type="submission" date="2022-11" db="EMBL/GenBank/DDBJ databases">
        <title>Draft genome sequence of Sellimonas catena strain 12EGH17.</title>
        <authorList>
            <person name="Atsushi H."/>
            <person name="Moriya O."/>
            <person name="Mitsuo S."/>
        </authorList>
    </citation>
    <scope>NUCLEOTIDE SEQUENCE</scope>
    <source>
        <strain evidence="4">12EGH17</strain>
    </source>
</reference>
<dbReference type="SUPFAM" id="SSF56349">
    <property type="entry name" value="DNA breaking-rejoining enzymes"/>
    <property type="match status" value="1"/>
</dbReference>
<dbReference type="InterPro" id="IPR011010">
    <property type="entry name" value="DNA_brk_join_enz"/>
</dbReference>
<dbReference type="InterPro" id="IPR010998">
    <property type="entry name" value="Integrase_recombinase_N"/>
</dbReference>
<keyword evidence="1 2" id="KW-0238">DNA-binding</keyword>
<reference evidence="5 7" key="5">
    <citation type="journal article" date="2023" name="Int. J. Syst. Evol. Microbiol.">
        <title>Sellimonas catena sp. nov., isolated from human faeces.</title>
        <authorList>
            <person name="Hisatomi A."/>
            <person name="Ohkuma M."/>
            <person name="Sakamoto M."/>
        </authorList>
    </citation>
    <scope>NUCLEOTIDE SEQUENCE</scope>
    <source>
        <strain evidence="4 7">12EGH17</strain>
        <strain evidence="5">18CBH55</strain>
    </source>
</reference>
<sequence length="177" mass="20813">MPKALCYVSDWYIGFTVLTAYKAGTYTPGLEKELVNDSNLSSSDMSKFIQKLLTDYTHMTRSTEDKVLTFSELYQLYYKWKYNGKKVYSEQSKYSTRAAYKNCKALHNIPIDKITYEQMQDVVDSIPLKYSSLDNVVLLMKQMFRYAAGVSFIVSRTKFRFSSFQRLSEKLYIRQMR</sequence>
<dbReference type="PROSITE" id="PS51900">
    <property type="entry name" value="CB"/>
    <property type="match status" value="1"/>
</dbReference>
<gene>
    <name evidence="4" type="ORF">Selli1_35110</name>
    <name evidence="5" type="ORF">Selli2_25000</name>
</gene>
<organism evidence="5 6">
    <name type="scientific">Sellimonas catena</name>
    <dbReference type="NCBI Taxonomy" id="2994035"/>
    <lineage>
        <taxon>Bacteria</taxon>
        <taxon>Bacillati</taxon>
        <taxon>Bacillota</taxon>
        <taxon>Clostridia</taxon>
        <taxon>Lachnospirales</taxon>
        <taxon>Lachnospiraceae</taxon>
        <taxon>Sellimonas</taxon>
    </lineage>
</organism>
<evidence type="ECO:0000256" key="1">
    <source>
        <dbReference type="ARBA" id="ARBA00023125"/>
    </source>
</evidence>
<accession>A0A9W6FIQ0</accession>
<evidence type="ECO:0000313" key="5">
    <source>
        <dbReference type="EMBL" id="GLG91073.1"/>
    </source>
</evidence>
<dbReference type="GO" id="GO:0003677">
    <property type="term" value="F:DNA binding"/>
    <property type="evidence" value="ECO:0007669"/>
    <property type="project" value="UniProtKB-UniRule"/>
</dbReference>
<reference evidence="5" key="4">
    <citation type="submission" date="2022-11" db="EMBL/GenBank/DDBJ databases">
        <title>Draft genome sequence of Sellimonas catena strain 18CBH55.</title>
        <authorList>
            <person name="Hisatomi A."/>
            <person name="Ohkuma M."/>
            <person name="Sakamoto M."/>
        </authorList>
    </citation>
    <scope>NUCLEOTIDE SEQUENCE</scope>
    <source>
        <strain evidence="5">18CBH55</strain>
    </source>
</reference>
<evidence type="ECO:0000313" key="6">
    <source>
        <dbReference type="Proteomes" id="UP001145094"/>
    </source>
</evidence>
<evidence type="ECO:0000313" key="7">
    <source>
        <dbReference type="Proteomes" id="UP001145145"/>
    </source>
</evidence>
<dbReference type="InterPro" id="IPR044068">
    <property type="entry name" value="CB"/>
</dbReference>
<evidence type="ECO:0000313" key="4">
    <source>
        <dbReference type="EMBL" id="GLG06337.1"/>
    </source>
</evidence>
<comment type="caution">
    <text evidence="5">The sequence shown here is derived from an EMBL/GenBank/DDBJ whole genome shotgun (WGS) entry which is preliminary data.</text>
</comment>
<name>A0A9W6FIQ0_9FIRM</name>
<evidence type="ECO:0000259" key="3">
    <source>
        <dbReference type="PROSITE" id="PS51900"/>
    </source>
</evidence>
<dbReference type="Proteomes" id="UP001145094">
    <property type="component" value="Unassembled WGS sequence"/>
</dbReference>
<dbReference type="AlphaFoldDB" id="A0A9W6FIQ0"/>
<dbReference type="Proteomes" id="UP001145145">
    <property type="component" value="Unassembled WGS sequence"/>
</dbReference>
<dbReference type="EMBL" id="BSCH01000017">
    <property type="protein sequence ID" value="GLG91073.1"/>
    <property type="molecule type" value="Genomic_DNA"/>
</dbReference>
<protein>
    <recommendedName>
        <fullName evidence="3">Core-binding (CB) domain-containing protein</fullName>
    </recommendedName>
</protein>